<accession>A0A6B2JRW1</accession>
<feature type="chain" id="PRO_5025405001" description="Group 4 capsule polysaccharide lipoprotein GfcB/YjbF" evidence="1">
    <location>
        <begin position="24"/>
        <end position="206"/>
    </location>
</feature>
<gene>
    <name evidence="2" type="ORF">GZA08_07055</name>
</gene>
<dbReference type="RefSeq" id="WP_163891483.1">
    <property type="nucleotide sequence ID" value="NZ_JAAFYS010000002.1"/>
</dbReference>
<keyword evidence="3" id="KW-1185">Reference proteome</keyword>
<organism evidence="2 3">
    <name type="scientific">Pseudoroseicyclus tamaricis</name>
    <dbReference type="NCBI Taxonomy" id="2705421"/>
    <lineage>
        <taxon>Bacteria</taxon>
        <taxon>Pseudomonadati</taxon>
        <taxon>Pseudomonadota</taxon>
        <taxon>Alphaproteobacteria</taxon>
        <taxon>Rhodobacterales</taxon>
        <taxon>Paracoccaceae</taxon>
        <taxon>Pseudoroseicyclus</taxon>
    </lineage>
</organism>
<evidence type="ECO:0008006" key="4">
    <source>
        <dbReference type="Google" id="ProtNLM"/>
    </source>
</evidence>
<feature type="signal peptide" evidence="1">
    <location>
        <begin position="1"/>
        <end position="23"/>
    </location>
</feature>
<evidence type="ECO:0000313" key="3">
    <source>
        <dbReference type="Proteomes" id="UP000474757"/>
    </source>
</evidence>
<proteinExistence type="predicted"/>
<reference evidence="2 3" key="1">
    <citation type="submission" date="2020-02" db="EMBL/GenBank/DDBJ databases">
        <title>Pseudoroseicyclus tamarix, sp. nov., isolated from offshore sediment of a Tamarix chinensis forest.</title>
        <authorList>
            <person name="Gai Y."/>
        </authorList>
    </citation>
    <scope>NUCLEOTIDE SEQUENCE [LARGE SCALE GENOMIC DNA]</scope>
    <source>
        <strain evidence="2 3">CLL3-39</strain>
    </source>
</reference>
<comment type="caution">
    <text evidence="2">The sequence shown here is derived from an EMBL/GenBank/DDBJ whole genome shotgun (WGS) entry which is preliminary data.</text>
</comment>
<dbReference type="EMBL" id="JAAGAB010000002">
    <property type="protein sequence ID" value="NDV00725.1"/>
    <property type="molecule type" value="Genomic_DNA"/>
</dbReference>
<sequence length="206" mass="22258">MTRPVFAAAAIAATLALAAPAAAECLTDADLTRGIVARFENGDTTLMRRMNDGYLTIREEYSDGSTPMLFRAHRGIYFVEEGEAATGGGFAPGSELQVIFKTDPALLPDPLPGITWEGPTTNVFADGATRDETVTIRYSDAPPLDLSGCSYEAVRAHIRYDWGDEGGMELSYLYLPEVTTAVITSNHFDGEPPNTTIPVALERYSK</sequence>
<evidence type="ECO:0000313" key="2">
    <source>
        <dbReference type="EMBL" id="NDV00725.1"/>
    </source>
</evidence>
<dbReference type="Proteomes" id="UP000474757">
    <property type="component" value="Unassembled WGS sequence"/>
</dbReference>
<evidence type="ECO:0000256" key="1">
    <source>
        <dbReference type="SAM" id="SignalP"/>
    </source>
</evidence>
<keyword evidence="1" id="KW-0732">Signal</keyword>
<name>A0A6B2JRW1_9RHOB</name>
<protein>
    <recommendedName>
        <fullName evidence="4">Group 4 capsule polysaccharide lipoprotein GfcB/YjbF</fullName>
    </recommendedName>
</protein>
<dbReference type="AlphaFoldDB" id="A0A6B2JRW1"/>